<evidence type="ECO:0000313" key="1">
    <source>
        <dbReference type="EnsemblPlants" id="cds.evm.model.03.1008"/>
    </source>
</evidence>
<keyword evidence="2" id="KW-1185">Reference proteome</keyword>
<dbReference type="AlphaFoldDB" id="A0A803P3L7"/>
<dbReference type="Gramene" id="evm.model.03.1008">
    <property type="protein sequence ID" value="cds.evm.model.03.1008"/>
    <property type="gene ID" value="evm.TU.03.1008"/>
</dbReference>
<reference evidence="1" key="1">
    <citation type="submission" date="2018-11" db="EMBL/GenBank/DDBJ databases">
        <authorList>
            <person name="Grassa J C."/>
        </authorList>
    </citation>
    <scope>NUCLEOTIDE SEQUENCE [LARGE SCALE GENOMIC DNA]</scope>
</reference>
<proteinExistence type="predicted"/>
<reference evidence="1" key="2">
    <citation type="submission" date="2021-03" db="UniProtKB">
        <authorList>
            <consortium name="EnsemblPlants"/>
        </authorList>
    </citation>
    <scope>IDENTIFICATION</scope>
</reference>
<sequence>MTNQPPQADWSATPGRPFGQHRLTSFQALCSWLACTLASAWLASFWLGHHGGLKLARQRNCRYSCIAGQRTDKGAHSEIRYPKDVKDDDGTMDVILGIGKSSGGWHQHPSMDSKPLIMDIPIFLRDNLEGWIYRGEWYFLISRLREPLMLETSIVNLDGDALMWFQWQSQGRPVTSLDTLKQLSFHQFHMVPIVSVVEEFLSLNKTTIVQEY</sequence>
<name>A0A803P3L7_CANSA</name>
<organism evidence="1 2">
    <name type="scientific">Cannabis sativa</name>
    <name type="common">Hemp</name>
    <name type="synonym">Marijuana</name>
    <dbReference type="NCBI Taxonomy" id="3483"/>
    <lineage>
        <taxon>Eukaryota</taxon>
        <taxon>Viridiplantae</taxon>
        <taxon>Streptophyta</taxon>
        <taxon>Embryophyta</taxon>
        <taxon>Tracheophyta</taxon>
        <taxon>Spermatophyta</taxon>
        <taxon>Magnoliopsida</taxon>
        <taxon>eudicotyledons</taxon>
        <taxon>Gunneridae</taxon>
        <taxon>Pentapetalae</taxon>
        <taxon>rosids</taxon>
        <taxon>fabids</taxon>
        <taxon>Rosales</taxon>
        <taxon>Cannabaceae</taxon>
        <taxon>Cannabis</taxon>
    </lineage>
</organism>
<protein>
    <submittedName>
        <fullName evidence="1">Uncharacterized protein</fullName>
    </submittedName>
</protein>
<accession>A0A803P3L7</accession>
<dbReference type="EMBL" id="UZAU01000279">
    <property type="status" value="NOT_ANNOTATED_CDS"/>
    <property type="molecule type" value="Genomic_DNA"/>
</dbReference>
<dbReference type="Proteomes" id="UP000596661">
    <property type="component" value="Chromosome 3"/>
</dbReference>
<dbReference type="EnsemblPlants" id="evm.model.03.1008">
    <property type="protein sequence ID" value="cds.evm.model.03.1008"/>
    <property type="gene ID" value="evm.TU.03.1008"/>
</dbReference>
<evidence type="ECO:0000313" key="2">
    <source>
        <dbReference type="Proteomes" id="UP000596661"/>
    </source>
</evidence>